<dbReference type="Pfam" id="PF12705">
    <property type="entry name" value="PDDEXK_1"/>
    <property type="match status" value="1"/>
</dbReference>
<evidence type="ECO:0000256" key="4">
    <source>
        <dbReference type="ARBA" id="ARBA00022801"/>
    </source>
</evidence>
<dbReference type="InterPro" id="IPR011335">
    <property type="entry name" value="Restrct_endonuc-II-like"/>
</dbReference>
<keyword evidence="13" id="KW-1185">Reference proteome</keyword>
<keyword evidence="9" id="KW-0234">DNA repair</keyword>
<proteinExistence type="predicted"/>
<evidence type="ECO:0000256" key="8">
    <source>
        <dbReference type="ARBA" id="ARBA00023125"/>
    </source>
</evidence>
<evidence type="ECO:0000256" key="7">
    <source>
        <dbReference type="ARBA" id="ARBA00022840"/>
    </source>
</evidence>
<dbReference type="InterPro" id="IPR038726">
    <property type="entry name" value="PDDEXK_AddAB-type"/>
</dbReference>
<reference evidence="12 13" key="1">
    <citation type="submission" date="2024-09" db="EMBL/GenBank/DDBJ databases">
        <authorList>
            <person name="Sun Q."/>
            <person name="Mori K."/>
        </authorList>
    </citation>
    <scope>NUCLEOTIDE SEQUENCE [LARGE SCALE GENOMIC DNA]</scope>
    <source>
        <strain evidence="12 13">CCM 7759</strain>
    </source>
</reference>
<gene>
    <name evidence="12" type="ORF">ACFFK0_06810</name>
</gene>
<sequence>MTSRRLAHLETILQQFPLQRKVLITRSHAAGHQWLERLCRTGKAVINIEIATPQSLIGHSARLPLSEKGVAELNAEDAFWAVHRFMHRIAVEEPEPYVPLQLLSPGVVGCFLSAIQELRHAMIRSEHLQPDSFESMPKGRYVRRLLELYEEYLARHRLADAAEMRHYVEPDPRQTVYLMDRHVRLSAAEREALETITGGRLTMLEADAAFTMPESDFPYQHMEFFHAHGPVSEVREVFRRMAERRIPPDQAELIVSNAGLYTSAVYTTALQYDIPCIYSGGIPIDYSVTGQAVRLFLAWLESGYQLDWILLALKQGILRPPAAEESISTGSYIRVLEKSGIGWGRDRYDILTQIVPQALNEIAPDADPVDTTPAKRLADWFQNWFACLPEDDAAWSPSAVAVGIQLMLQSVPARGEYEAVAQACIRQMLETLRCADTGTMDRPMAIRFVRDKIERLTFGGSGIPSEGRLQVASLQDGGQTGRPYTFIIGMDERSWALASSQDPILLDEERQRISSRLETAKARAEQEEQARAERLGAIRGQCTMSYSSYRIADKQEQNAAFELLQCFRLQSGRETAGYEDLHHALPQAAGVLSSGGRVPIDAQEVWLKTLIGGSRTIRAGLHEVLAAYPSLHAGQLALESRMDGEIGPYDGVFDPGPYEPVPAATSVSKLELFARCPLQYFYQEILRVRPKEPAEFDRSRWLDAAQRGTLLHEIYQRYWAETNEQGGSHDRTRLERITEQALQKAVQEIPAPSEHVMLKECEHIRRDAAIFWNSEQSRTSQPRFMELELHGEDEPFTVELGEGLTLSLRGYIDRIDELEPHTYKILDYKTGSSRKYREDGYFAGGTQLQHAVYAAAAQQWLRRSGLDPEAKVVEAGYYFPTFRGQGHEITRSQDRAEDTARLIGRMLEAMRRGIFPPTKDARQCSWCEYREVCGPHAEWMKEKRKDPDRAAPLNPLTEVESYA</sequence>
<dbReference type="Proteomes" id="UP001589776">
    <property type="component" value="Unassembled WGS sequence"/>
</dbReference>
<keyword evidence="6" id="KW-0269">Exonuclease</keyword>
<dbReference type="EMBL" id="JBHLWN010000027">
    <property type="protein sequence ID" value="MFC0212169.1"/>
    <property type="molecule type" value="Genomic_DNA"/>
</dbReference>
<protein>
    <submittedName>
        <fullName evidence="12">PD-(D/E)XK nuclease family protein</fullName>
    </submittedName>
</protein>
<feature type="domain" description="PD-(D/E)XK endonuclease-like" evidence="11">
    <location>
        <begin position="665"/>
        <end position="933"/>
    </location>
</feature>
<keyword evidence="1" id="KW-0540">Nuclease</keyword>
<dbReference type="InterPro" id="IPR027417">
    <property type="entry name" value="P-loop_NTPase"/>
</dbReference>
<keyword evidence="7" id="KW-0067">ATP-binding</keyword>
<evidence type="ECO:0000256" key="10">
    <source>
        <dbReference type="SAM" id="MobiDB-lite"/>
    </source>
</evidence>
<evidence type="ECO:0000313" key="12">
    <source>
        <dbReference type="EMBL" id="MFC0212169.1"/>
    </source>
</evidence>
<evidence type="ECO:0000256" key="3">
    <source>
        <dbReference type="ARBA" id="ARBA00022763"/>
    </source>
</evidence>
<keyword evidence="3" id="KW-0227">DNA damage</keyword>
<evidence type="ECO:0000256" key="5">
    <source>
        <dbReference type="ARBA" id="ARBA00022806"/>
    </source>
</evidence>
<keyword evidence="8" id="KW-0238">DNA-binding</keyword>
<evidence type="ECO:0000259" key="11">
    <source>
        <dbReference type="Pfam" id="PF12705"/>
    </source>
</evidence>
<evidence type="ECO:0000256" key="1">
    <source>
        <dbReference type="ARBA" id="ARBA00022722"/>
    </source>
</evidence>
<dbReference type="SUPFAM" id="SSF52980">
    <property type="entry name" value="Restriction endonuclease-like"/>
    <property type="match status" value="1"/>
</dbReference>
<comment type="caution">
    <text evidence="12">The sequence shown here is derived from an EMBL/GenBank/DDBJ whole genome shotgun (WGS) entry which is preliminary data.</text>
</comment>
<evidence type="ECO:0000256" key="6">
    <source>
        <dbReference type="ARBA" id="ARBA00022839"/>
    </source>
</evidence>
<keyword evidence="4" id="KW-0378">Hydrolase</keyword>
<evidence type="ECO:0000313" key="13">
    <source>
        <dbReference type="Proteomes" id="UP001589776"/>
    </source>
</evidence>
<keyword evidence="5" id="KW-0347">Helicase</keyword>
<dbReference type="RefSeq" id="WP_377469273.1">
    <property type="nucleotide sequence ID" value="NZ_JBHLWN010000027.1"/>
</dbReference>
<dbReference type="InterPro" id="IPR011604">
    <property type="entry name" value="PDDEXK-like_dom_sf"/>
</dbReference>
<dbReference type="Gene3D" id="3.90.320.10">
    <property type="match status" value="1"/>
</dbReference>
<dbReference type="SUPFAM" id="SSF52540">
    <property type="entry name" value="P-loop containing nucleoside triphosphate hydrolases"/>
    <property type="match status" value="1"/>
</dbReference>
<feature type="region of interest" description="Disordered" evidence="10">
    <location>
        <begin position="941"/>
        <end position="963"/>
    </location>
</feature>
<keyword evidence="2" id="KW-0547">Nucleotide-binding</keyword>
<name>A0ABV6DHS8_9BACL</name>
<accession>A0ABV6DHS8</accession>
<organism evidence="12 13">
    <name type="scientific">Paenibacillus chartarius</name>
    <dbReference type="NCBI Taxonomy" id="747481"/>
    <lineage>
        <taxon>Bacteria</taxon>
        <taxon>Bacillati</taxon>
        <taxon>Bacillota</taxon>
        <taxon>Bacilli</taxon>
        <taxon>Bacillales</taxon>
        <taxon>Paenibacillaceae</taxon>
        <taxon>Paenibacillus</taxon>
    </lineage>
</organism>
<evidence type="ECO:0000256" key="9">
    <source>
        <dbReference type="ARBA" id="ARBA00023204"/>
    </source>
</evidence>
<evidence type="ECO:0000256" key="2">
    <source>
        <dbReference type="ARBA" id="ARBA00022741"/>
    </source>
</evidence>